<dbReference type="Proteomes" id="UP000314294">
    <property type="component" value="Unassembled WGS sequence"/>
</dbReference>
<name>A0A4Z2GFM7_9TELE</name>
<comment type="caution">
    <text evidence="2">The sequence shown here is derived from an EMBL/GenBank/DDBJ whole genome shotgun (WGS) entry which is preliminary data.</text>
</comment>
<reference evidence="2 3" key="1">
    <citation type="submission" date="2019-03" db="EMBL/GenBank/DDBJ databases">
        <title>First draft genome of Liparis tanakae, snailfish: a comprehensive survey of snailfish specific genes.</title>
        <authorList>
            <person name="Kim W."/>
            <person name="Song I."/>
            <person name="Jeong J.-H."/>
            <person name="Kim D."/>
            <person name="Kim S."/>
            <person name="Ryu S."/>
            <person name="Song J.Y."/>
            <person name="Lee S.K."/>
        </authorList>
    </citation>
    <scope>NUCLEOTIDE SEQUENCE [LARGE SCALE GENOMIC DNA]</scope>
    <source>
        <tissue evidence="2">Muscle</tissue>
    </source>
</reference>
<evidence type="ECO:0000256" key="1">
    <source>
        <dbReference type="SAM" id="MobiDB-lite"/>
    </source>
</evidence>
<dbReference type="EMBL" id="SRLO01000581">
    <property type="protein sequence ID" value="TNN51462.1"/>
    <property type="molecule type" value="Genomic_DNA"/>
</dbReference>
<proteinExistence type="predicted"/>
<evidence type="ECO:0000313" key="2">
    <source>
        <dbReference type="EMBL" id="TNN51462.1"/>
    </source>
</evidence>
<protein>
    <submittedName>
        <fullName evidence="2">Uncharacterized protein</fullName>
    </submittedName>
</protein>
<dbReference type="AlphaFoldDB" id="A0A4Z2GFM7"/>
<accession>A0A4Z2GFM7</accession>
<feature type="region of interest" description="Disordered" evidence="1">
    <location>
        <begin position="20"/>
        <end position="50"/>
    </location>
</feature>
<keyword evidence="3" id="KW-1185">Reference proteome</keyword>
<evidence type="ECO:0000313" key="3">
    <source>
        <dbReference type="Proteomes" id="UP000314294"/>
    </source>
</evidence>
<gene>
    <name evidence="2" type="ORF">EYF80_038312</name>
</gene>
<sequence>MMVTRMGSSVYSQELSFSEKRVTGGSDDGDSVFHSGNCSAAQGEPRNAPPSLCSAATKWWQLIEARSAELRASGRWVFFAGVTDHERAAR</sequence>
<organism evidence="2 3">
    <name type="scientific">Liparis tanakae</name>
    <name type="common">Tanaka's snailfish</name>
    <dbReference type="NCBI Taxonomy" id="230148"/>
    <lineage>
        <taxon>Eukaryota</taxon>
        <taxon>Metazoa</taxon>
        <taxon>Chordata</taxon>
        <taxon>Craniata</taxon>
        <taxon>Vertebrata</taxon>
        <taxon>Euteleostomi</taxon>
        <taxon>Actinopterygii</taxon>
        <taxon>Neopterygii</taxon>
        <taxon>Teleostei</taxon>
        <taxon>Neoteleostei</taxon>
        <taxon>Acanthomorphata</taxon>
        <taxon>Eupercaria</taxon>
        <taxon>Perciformes</taxon>
        <taxon>Cottioidei</taxon>
        <taxon>Cottales</taxon>
        <taxon>Liparidae</taxon>
        <taxon>Liparis</taxon>
    </lineage>
</organism>